<gene>
    <name evidence="2" type="ORF">LVJ94_02915</name>
</gene>
<dbReference type="PANTHER" id="PTHR33336:SF3">
    <property type="entry name" value="ABM DOMAIN-CONTAINING PROTEIN"/>
    <property type="match status" value="1"/>
</dbReference>
<name>A0ABZ2L8Q8_9BACT</name>
<dbReference type="RefSeq" id="WP_394835847.1">
    <property type="nucleotide sequence ID" value="NZ_CP089929.1"/>
</dbReference>
<feature type="domain" description="ABM" evidence="1">
    <location>
        <begin position="54"/>
        <end position="143"/>
    </location>
</feature>
<reference evidence="2" key="1">
    <citation type="submission" date="2021-12" db="EMBL/GenBank/DDBJ databases">
        <title>Discovery of the Pendulisporaceae a myxobacterial family with distinct sporulation behavior and unique specialized metabolism.</title>
        <authorList>
            <person name="Garcia R."/>
            <person name="Popoff A."/>
            <person name="Bader C.D."/>
            <person name="Loehr J."/>
            <person name="Walesch S."/>
            <person name="Walt C."/>
            <person name="Boldt J."/>
            <person name="Bunk B."/>
            <person name="Haeckl F.J.F.P.J."/>
            <person name="Gunesch A.P."/>
            <person name="Birkelbach J."/>
            <person name="Nuebel U."/>
            <person name="Pietschmann T."/>
            <person name="Bach T."/>
            <person name="Mueller R."/>
        </authorList>
    </citation>
    <scope>NUCLEOTIDE SEQUENCE</scope>
    <source>
        <strain evidence="2">MSr11367</strain>
    </source>
</reference>
<evidence type="ECO:0000313" key="3">
    <source>
        <dbReference type="Proteomes" id="UP001374803"/>
    </source>
</evidence>
<proteinExistence type="predicted"/>
<keyword evidence="2" id="KW-0503">Monooxygenase</keyword>
<dbReference type="PROSITE" id="PS51725">
    <property type="entry name" value="ABM"/>
    <property type="match status" value="1"/>
</dbReference>
<dbReference type="InterPro" id="IPR011008">
    <property type="entry name" value="Dimeric_a/b-barrel"/>
</dbReference>
<keyword evidence="3" id="KW-1185">Reference proteome</keyword>
<dbReference type="PANTHER" id="PTHR33336">
    <property type="entry name" value="QUINOL MONOOXYGENASE YGIN-RELATED"/>
    <property type="match status" value="1"/>
</dbReference>
<dbReference type="InterPro" id="IPR050744">
    <property type="entry name" value="AI-2_Isomerase_LsrG"/>
</dbReference>
<dbReference type="GO" id="GO:0004497">
    <property type="term" value="F:monooxygenase activity"/>
    <property type="evidence" value="ECO:0007669"/>
    <property type="project" value="UniProtKB-KW"/>
</dbReference>
<dbReference type="EMBL" id="CP089983">
    <property type="protein sequence ID" value="WXB06196.1"/>
    <property type="molecule type" value="Genomic_DNA"/>
</dbReference>
<dbReference type="Pfam" id="PF03992">
    <property type="entry name" value="ABM"/>
    <property type="match status" value="1"/>
</dbReference>
<dbReference type="InterPro" id="IPR007138">
    <property type="entry name" value="ABM_dom"/>
</dbReference>
<evidence type="ECO:0000259" key="1">
    <source>
        <dbReference type="PROSITE" id="PS51725"/>
    </source>
</evidence>
<protein>
    <submittedName>
        <fullName evidence="2">Antibiotic biosynthesis monooxygenase</fullName>
    </submittedName>
</protein>
<dbReference type="Gene3D" id="3.30.70.100">
    <property type="match status" value="1"/>
</dbReference>
<dbReference type="Proteomes" id="UP001374803">
    <property type="component" value="Chromosome"/>
</dbReference>
<sequence>MRTVVPMSGLTRGINRSILGIAAAAALALTVPSGAVVWAQTSEIEQHHPENPGLTSIAFVHAIPGQEKELGRRLLALVAPTRREPGNINYDIHQSNDDPATWAVYENWRAQADLDAHFQTPYFLDFINHSGEVLTGPPDIRYFTMKSRQVPPKHPRPE</sequence>
<keyword evidence="2" id="KW-0560">Oxidoreductase</keyword>
<evidence type="ECO:0000313" key="2">
    <source>
        <dbReference type="EMBL" id="WXB06196.1"/>
    </source>
</evidence>
<dbReference type="SUPFAM" id="SSF54909">
    <property type="entry name" value="Dimeric alpha+beta barrel"/>
    <property type="match status" value="1"/>
</dbReference>
<accession>A0ABZ2L8Q8</accession>
<organism evidence="2 3">
    <name type="scientific">Pendulispora rubella</name>
    <dbReference type="NCBI Taxonomy" id="2741070"/>
    <lineage>
        <taxon>Bacteria</taxon>
        <taxon>Pseudomonadati</taxon>
        <taxon>Myxococcota</taxon>
        <taxon>Myxococcia</taxon>
        <taxon>Myxococcales</taxon>
        <taxon>Sorangiineae</taxon>
        <taxon>Pendulisporaceae</taxon>
        <taxon>Pendulispora</taxon>
    </lineage>
</organism>